<name>A0AAD2G8Z2_9STRA</name>
<feature type="compositionally biased region" description="Basic and acidic residues" evidence="1">
    <location>
        <begin position="62"/>
        <end position="72"/>
    </location>
</feature>
<comment type="caution">
    <text evidence="3">The sequence shown here is derived from an EMBL/GenBank/DDBJ whole genome shotgun (WGS) entry which is preliminary data.</text>
</comment>
<accession>A0AAD2G8Z2</accession>
<feature type="compositionally biased region" description="Polar residues" evidence="1">
    <location>
        <begin position="86"/>
        <end position="106"/>
    </location>
</feature>
<organism evidence="3 4">
    <name type="scientific">Cylindrotheca closterium</name>
    <dbReference type="NCBI Taxonomy" id="2856"/>
    <lineage>
        <taxon>Eukaryota</taxon>
        <taxon>Sar</taxon>
        <taxon>Stramenopiles</taxon>
        <taxon>Ochrophyta</taxon>
        <taxon>Bacillariophyta</taxon>
        <taxon>Bacillariophyceae</taxon>
        <taxon>Bacillariophycidae</taxon>
        <taxon>Bacillariales</taxon>
        <taxon>Bacillariaceae</taxon>
        <taxon>Cylindrotheca</taxon>
    </lineage>
</organism>
<feature type="compositionally biased region" description="Polar residues" evidence="1">
    <location>
        <begin position="1"/>
        <end position="10"/>
    </location>
</feature>
<feature type="compositionally biased region" description="Polar residues" evidence="1">
    <location>
        <begin position="574"/>
        <end position="591"/>
    </location>
</feature>
<keyword evidence="2" id="KW-1133">Transmembrane helix</keyword>
<proteinExistence type="predicted"/>
<feature type="compositionally biased region" description="Basic and acidic residues" evidence="1">
    <location>
        <begin position="108"/>
        <end position="130"/>
    </location>
</feature>
<feature type="compositionally biased region" description="Low complexity" evidence="1">
    <location>
        <begin position="785"/>
        <end position="795"/>
    </location>
</feature>
<dbReference type="Proteomes" id="UP001295423">
    <property type="component" value="Unassembled WGS sequence"/>
</dbReference>
<protein>
    <submittedName>
        <fullName evidence="3">Uncharacterized protein</fullName>
    </submittedName>
</protein>
<feature type="compositionally biased region" description="Pro residues" evidence="1">
    <location>
        <begin position="796"/>
        <end position="826"/>
    </location>
</feature>
<feature type="transmembrane region" description="Helical" evidence="2">
    <location>
        <begin position="327"/>
        <end position="349"/>
    </location>
</feature>
<feature type="compositionally biased region" description="Pro residues" evidence="1">
    <location>
        <begin position="654"/>
        <end position="683"/>
    </location>
</feature>
<feature type="compositionally biased region" description="Basic residues" evidence="1">
    <location>
        <begin position="15"/>
        <end position="27"/>
    </location>
</feature>
<feature type="compositionally biased region" description="Low complexity" evidence="1">
    <location>
        <begin position="684"/>
        <end position="700"/>
    </location>
</feature>
<keyword evidence="2" id="KW-0472">Membrane</keyword>
<gene>
    <name evidence="3" type="ORF">CYCCA115_LOCUS20524</name>
</gene>
<feature type="compositionally biased region" description="Polar residues" evidence="1">
    <location>
        <begin position="203"/>
        <end position="221"/>
    </location>
</feature>
<feature type="region of interest" description="Disordered" evidence="1">
    <location>
        <begin position="574"/>
        <end position="842"/>
    </location>
</feature>
<dbReference type="AlphaFoldDB" id="A0AAD2G8Z2"/>
<feature type="region of interest" description="Disordered" evidence="1">
    <location>
        <begin position="1"/>
        <end position="279"/>
    </location>
</feature>
<feature type="compositionally biased region" description="Polar residues" evidence="1">
    <location>
        <begin position="767"/>
        <end position="783"/>
    </location>
</feature>
<evidence type="ECO:0000313" key="3">
    <source>
        <dbReference type="EMBL" id="CAJ1964217.1"/>
    </source>
</evidence>
<feature type="compositionally biased region" description="Basic residues" evidence="1">
    <location>
        <begin position="47"/>
        <end position="58"/>
    </location>
</feature>
<evidence type="ECO:0000256" key="1">
    <source>
        <dbReference type="SAM" id="MobiDB-lite"/>
    </source>
</evidence>
<feature type="compositionally biased region" description="Low complexity" evidence="1">
    <location>
        <begin position="827"/>
        <end position="836"/>
    </location>
</feature>
<reference evidence="3" key="1">
    <citation type="submission" date="2023-08" db="EMBL/GenBank/DDBJ databases">
        <authorList>
            <person name="Audoor S."/>
            <person name="Bilcke G."/>
        </authorList>
    </citation>
    <scope>NUCLEOTIDE SEQUENCE</scope>
</reference>
<sequence>MQPTENTTDLEISKSTHRKSDRPRRPSTTRSMEARLSSGAKDGGKGRSSRSSKPRSSGRGRSSHDKGKDSSRKSGTSGPRRKSRSTSRSLDGTVGLSSSEEFSITKLSDADRSSSFDPRRVIESADQDAKRRSRRSVRAAAPGVEHVTEPSTREARKNARHSDGLDDRDSKHRSPRSTRASTPGVEAVAAAISTRESRKNARASVSRTSTPGAQAATAVSTRESRKGARSGIRVSMAGAEPMTGVATRETRKISRSSMVRESSTTSTASPSSNSTPPNLVAHRVEDASQEFEETLSTIRQQEQQKGNVIIMAEAMKETERKKRRRRFCWICLCLVPISIGGGVAASTALKAEDSQPSSIAVDQPEDVFSPSAPNIEYLFDPPSQEDCTKLRLKRPIGARVGTIEKSFDLHFDATLKEEKDNTYWNLEFLAAIQEYLLPSLLGCDDDIGRRSMLRGGPDHRELSTLRYIIGDAVVTGRVSSERSCLPENDSELCSRSIVTLQLFLKADVAIDDLLRLIVGLIENDTFRGVSVANGNRLLQQESQAAVDIPLVTRWALPDTFESVFYILIEELTSGTSTNSDPTLPSPATTEAPSDGGGPTTDEATVSPSVGPTASPTPRPTRRPTLAPAPGVTQEPTIEPTVKPTTVPSTTPSKKPTPSPTSLPTPLPTLVPAPGVTSPPPTVAPVPVATQSPTLAPAPGNLTPPPPPTLAPAPGATPSPTPAPVPGAMPPPTLAPAPGATPPPTKEPTPLPTPLPAPGATPSPSKAPTPGTSAPTIATASPSLIPTDAPSSTPSFAPTPDPTPGPTPKPSRSPSIQPTPGPTPEPTVAPTVETPMPSVADSFQPSVRPVTVLDFDDRTGATGFCLGLPFEILPMQIPNGYKGFQWDSFGVVSIPCATGGAGQSAPNGAGPMSILGNSFGRNMSFQLESGTFDMISVKAFDGKPECPFTLKGYEEGAGSPAYNLDVTPPSSGWFTIDLSSFAGVNKFEYVATCTGPLNIIFDDFKMYMN</sequence>
<evidence type="ECO:0000313" key="4">
    <source>
        <dbReference type="Proteomes" id="UP001295423"/>
    </source>
</evidence>
<keyword evidence="4" id="KW-1185">Reference proteome</keyword>
<feature type="compositionally biased region" description="Low complexity" evidence="1">
    <location>
        <begin position="639"/>
        <end position="653"/>
    </location>
</feature>
<evidence type="ECO:0000256" key="2">
    <source>
        <dbReference type="SAM" id="Phobius"/>
    </source>
</evidence>
<dbReference type="EMBL" id="CAKOGP040002180">
    <property type="protein sequence ID" value="CAJ1964217.1"/>
    <property type="molecule type" value="Genomic_DNA"/>
</dbReference>
<feature type="compositionally biased region" description="Basic and acidic residues" evidence="1">
    <location>
        <begin position="146"/>
        <end position="172"/>
    </location>
</feature>
<feature type="compositionally biased region" description="Low complexity" evidence="1">
    <location>
        <begin position="262"/>
        <end position="278"/>
    </location>
</feature>
<feature type="compositionally biased region" description="Pro residues" evidence="1">
    <location>
        <begin position="701"/>
        <end position="766"/>
    </location>
</feature>
<keyword evidence="2" id="KW-0812">Transmembrane</keyword>
<dbReference type="PRINTS" id="PR01217">
    <property type="entry name" value="PRICHEXTENSN"/>
</dbReference>